<comment type="caution">
    <text evidence="3">The sequence shown here is derived from an EMBL/GenBank/DDBJ whole genome shotgun (WGS) entry which is preliminary data.</text>
</comment>
<accession>A0ABT5UDU6</accession>
<dbReference type="Proteomes" id="UP001528823">
    <property type="component" value="Unassembled WGS sequence"/>
</dbReference>
<protein>
    <submittedName>
        <fullName evidence="3">Phosphodiester glycosidase family protein</fullName>
    </submittedName>
</protein>
<sequence length="380" mass="41945">MNSDYISQVGRSTFYVENTHTNNYGDIQGKRVSIENNKNKPIELYINATQQNNRGSFPVQKKPLSVSLNKSLMSDEKAAILIQSFYKGYKIRQAIQTSSVSPGVIHTRINADNQMLKRIGIERFDQSRGNRKIDYFSLNHKQFSGGVYGGEKLYNPVKTSGEELFKVFSKDNSSNAVVFINGSFFNMSKLASPEKPETATIGESSITAIKVCTVKVPSGYENDYSILKFNNGSYISVAPILGKNNEAQFLENKLTDAKYQYTRVTGLPGKLGHSSDPNPRAAISLPENQDNTESNDSRVRLVVGRADGRGKNSNGYTMPEWSTFMTRLDKLNNTPSRSYNLDGGGSVAIGIINSNGEKISLITQSSSGRSIANFIGFSKK</sequence>
<dbReference type="CDD" id="cd23767">
    <property type="entry name" value="IQCD"/>
    <property type="match status" value="1"/>
</dbReference>
<dbReference type="RefSeq" id="WP_274690854.1">
    <property type="nucleotide sequence ID" value="NZ_JAPMOU010000036.1"/>
</dbReference>
<keyword evidence="3" id="KW-0378">Hydrolase</keyword>
<dbReference type="Pfam" id="PF00612">
    <property type="entry name" value="IQ"/>
    <property type="match status" value="1"/>
</dbReference>
<gene>
    <name evidence="3" type="ORF">ORQ98_21425</name>
</gene>
<organism evidence="3 4">
    <name type="scientific">Spartinivicinus poritis</name>
    <dbReference type="NCBI Taxonomy" id="2994640"/>
    <lineage>
        <taxon>Bacteria</taxon>
        <taxon>Pseudomonadati</taxon>
        <taxon>Pseudomonadota</taxon>
        <taxon>Gammaproteobacteria</taxon>
        <taxon>Oceanospirillales</taxon>
        <taxon>Zooshikellaceae</taxon>
        <taxon>Spartinivicinus</taxon>
    </lineage>
</organism>
<dbReference type="PROSITE" id="PS50096">
    <property type="entry name" value="IQ"/>
    <property type="match status" value="1"/>
</dbReference>
<name>A0ABT5UDU6_9GAMM</name>
<proteinExistence type="predicted"/>
<dbReference type="InterPro" id="IPR018711">
    <property type="entry name" value="NAGPA"/>
</dbReference>
<dbReference type="EMBL" id="JAPMOU010000036">
    <property type="protein sequence ID" value="MDE1464528.1"/>
    <property type="molecule type" value="Genomic_DNA"/>
</dbReference>
<feature type="region of interest" description="Disordered" evidence="1">
    <location>
        <begin position="268"/>
        <end position="296"/>
    </location>
</feature>
<keyword evidence="4" id="KW-1185">Reference proteome</keyword>
<dbReference type="GO" id="GO:0016798">
    <property type="term" value="F:hydrolase activity, acting on glycosyl bonds"/>
    <property type="evidence" value="ECO:0007669"/>
    <property type="project" value="UniProtKB-KW"/>
</dbReference>
<feature type="domain" description="Phosphodiester glycosidase" evidence="2">
    <location>
        <begin position="268"/>
        <end position="377"/>
    </location>
</feature>
<dbReference type="Pfam" id="PF09992">
    <property type="entry name" value="NAGPA"/>
    <property type="match status" value="1"/>
</dbReference>
<keyword evidence="3" id="KW-0326">Glycosidase</keyword>
<evidence type="ECO:0000313" key="4">
    <source>
        <dbReference type="Proteomes" id="UP001528823"/>
    </source>
</evidence>
<evidence type="ECO:0000256" key="1">
    <source>
        <dbReference type="SAM" id="MobiDB-lite"/>
    </source>
</evidence>
<evidence type="ECO:0000259" key="2">
    <source>
        <dbReference type="Pfam" id="PF09992"/>
    </source>
</evidence>
<reference evidence="3 4" key="1">
    <citation type="submission" date="2022-11" db="EMBL/GenBank/DDBJ databases">
        <title>Spartinivicinus poritis sp. nov., isolated from scleractinian coral Porites lutea.</title>
        <authorList>
            <person name="Zhang G."/>
            <person name="Cai L."/>
            <person name="Wei Q."/>
        </authorList>
    </citation>
    <scope>NUCLEOTIDE SEQUENCE [LARGE SCALE GENOMIC DNA]</scope>
    <source>
        <strain evidence="3 4">A2-2</strain>
    </source>
</reference>
<dbReference type="InterPro" id="IPR000048">
    <property type="entry name" value="IQ_motif_EF-hand-BS"/>
</dbReference>
<evidence type="ECO:0000313" key="3">
    <source>
        <dbReference type="EMBL" id="MDE1464528.1"/>
    </source>
</evidence>